<gene>
    <name evidence="1" type="ORF">PSTT_17108</name>
</gene>
<reference evidence="1" key="1">
    <citation type="submission" date="2017-12" db="EMBL/GenBank/DDBJ databases">
        <title>Gene loss provides genomic basis for host adaptation in cereal stripe rust fungi.</title>
        <authorList>
            <person name="Xia C."/>
        </authorList>
    </citation>
    <scope>NUCLEOTIDE SEQUENCE [LARGE SCALE GENOMIC DNA]</scope>
    <source>
        <strain evidence="1">93-210</strain>
    </source>
</reference>
<evidence type="ECO:0000313" key="1">
    <source>
        <dbReference type="EMBL" id="POV93951.1"/>
    </source>
</evidence>
<organism evidence="1 2">
    <name type="scientific">Puccinia striiformis</name>
    <dbReference type="NCBI Taxonomy" id="27350"/>
    <lineage>
        <taxon>Eukaryota</taxon>
        <taxon>Fungi</taxon>
        <taxon>Dikarya</taxon>
        <taxon>Basidiomycota</taxon>
        <taxon>Pucciniomycotina</taxon>
        <taxon>Pucciniomycetes</taxon>
        <taxon>Pucciniales</taxon>
        <taxon>Pucciniaceae</taxon>
        <taxon>Puccinia</taxon>
    </lineage>
</organism>
<comment type="caution">
    <text evidence="1">The sequence shown here is derived from an EMBL/GenBank/DDBJ whole genome shotgun (WGS) entry which is preliminary data.</text>
</comment>
<dbReference type="Proteomes" id="UP000239156">
    <property type="component" value="Unassembled WGS sequence"/>
</dbReference>
<dbReference type="EMBL" id="PKSL01000475">
    <property type="protein sequence ID" value="POV93951.1"/>
    <property type="molecule type" value="Genomic_DNA"/>
</dbReference>
<dbReference type="VEuPathDB" id="FungiDB:PSHT_01051"/>
<proteinExistence type="predicted"/>
<keyword evidence="2" id="KW-1185">Reference proteome</keyword>
<dbReference type="AlphaFoldDB" id="A0A2S4U9R5"/>
<protein>
    <submittedName>
        <fullName evidence="1">Uncharacterized protein</fullName>
    </submittedName>
</protein>
<evidence type="ECO:0000313" key="2">
    <source>
        <dbReference type="Proteomes" id="UP000239156"/>
    </source>
</evidence>
<accession>A0A2S4U9R5</accession>
<name>A0A2S4U9R5_9BASI</name>
<sequence length="196" mass="21826">MAYPASPNSFNSTVTVTGFSTLASPNNPPSYSQEVPEDEIPPQTSVAAVQLPPHIFDCAIVVTVYCLQQKKITWVAIKNPKKLSIKINMQGLDWDTFRSIIATACSFTYNKIARLFEDGTFSTPCKIDWFGYIFQNFDHPKDPTVLVVDPIAFLEWMNTIISARARNFVGVTNIKATLTVSEVHERMITPCSSPTT</sequence>
<dbReference type="VEuPathDB" id="FungiDB:PSTT_17108"/>